<reference evidence="2" key="1">
    <citation type="submission" date="2018-05" db="EMBL/GenBank/DDBJ databases">
        <authorList>
            <person name="Li X."/>
        </authorList>
    </citation>
    <scope>NUCLEOTIDE SEQUENCE [LARGE SCALE GENOMIC DNA]</scope>
    <source>
        <strain evidence="2">HKS-05</strain>
    </source>
</reference>
<sequence length="393" mass="43560">MRIALCLSGQPRTWRFTRDSLFAFFAGHELDVFLHTWREGDPAELEALEAAYSPRATRFEARPAFVDEKRLMAAHFPIRPPLSVLDMFHAVARSLELALTRGGAPYDLVVRARYDAVFDGVWSGEAPEPGALILPNDFPYDSGCNDQLAIGSPTDMAAYGGLSAWLPGFLQGEKGDGFCPEIVLRNYLEAVCRLRVDLRPIAMRLLREAQAGLPFAAIVDDPLFHAEKQEAWEAEVEVAFPELAGHVNYNHPARRPLALDRALSAWLESRPPQAGFELLRAPWPRRLKAVEAFIVEQAGEIPEMTEVSYQGVRMICAMLLQRMDRAEPLSPESFLVHVLSANQADLQRAGAWGQANAGPVEDALKVCEPDGPLALALRYAPPLEQPAFGAWRP</sequence>
<gene>
    <name evidence="1" type="ORF">DJ021_13890</name>
</gene>
<keyword evidence="2" id="KW-1185">Reference proteome</keyword>
<proteinExistence type="predicted"/>
<dbReference type="AlphaFoldDB" id="A0A328B0A4"/>
<dbReference type="OrthoDB" id="7322846at2"/>
<name>A0A328B0A4_9CAUL</name>
<accession>A0A328B0A4</accession>
<dbReference type="Proteomes" id="UP000249842">
    <property type="component" value="Unassembled WGS sequence"/>
</dbReference>
<organism evidence="1 2">
    <name type="scientific">Phenylobacterium hankyongense</name>
    <dbReference type="NCBI Taxonomy" id="1813876"/>
    <lineage>
        <taxon>Bacteria</taxon>
        <taxon>Pseudomonadati</taxon>
        <taxon>Pseudomonadota</taxon>
        <taxon>Alphaproteobacteria</taxon>
        <taxon>Caulobacterales</taxon>
        <taxon>Caulobacteraceae</taxon>
        <taxon>Phenylobacterium</taxon>
    </lineage>
</organism>
<dbReference type="EMBL" id="QFYP01000001">
    <property type="protein sequence ID" value="RAK60822.1"/>
    <property type="molecule type" value="Genomic_DNA"/>
</dbReference>
<evidence type="ECO:0000313" key="2">
    <source>
        <dbReference type="Proteomes" id="UP000249842"/>
    </source>
</evidence>
<evidence type="ECO:0000313" key="1">
    <source>
        <dbReference type="EMBL" id="RAK60822.1"/>
    </source>
</evidence>
<comment type="caution">
    <text evidence="1">The sequence shown here is derived from an EMBL/GenBank/DDBJ whole genome shotgun (WGS) entry which is preliminary data.</text>
</comment>
<protein>
    <submittedName>
        <fullName evidence="1">Uncharacterized protein</fullName>
    </submittedName>
</protein>
<dbReference type="RefSeq" id="WP_111458114.1">
    <property type="nucleotide sequence ID" value="NZ_QFYP01000001.1"/>
</dbReference>